<dbReference type="InterPro" id="IPR006140">
    <property type="entry name" value="D-isomer_DH_NAD-bd"/>
</dbReference>
<dbReference type="AlphaFoldDB" id="A0A5B7WTE8"/>
<feature type="domain" description="D-isomer specific 2-hydroxyacid dehydrogenase NAD-binding" evidence="3">
    <location>
        <begin position="99"/>
        <end position="272"/>
    </location>
</feature>
<dbReference type="GO" id="GO:0005829">
    <property type="term" value="C:cytosol"/>
    <property type="evidence" value="ECO:0007669"/>
    <property type="project" value="TreeGrafter"/>
</dbReference>
<reference evidence="4 5" key="1">
    <citation type="submission" date="2018-12" db="EMBL/GenBank/DDBJ databases">
        <title>Complete Genome Sequence of Glutamicibacter creatinolyticus strain LGCM259,isolated from an abscess of a 12-year-old mare in Italy.</title>
        <authorList>
            <person name="Santos R.G."/>
            <person name="Silva A.L."/>
            <person name="Seyffert N."/>
            <person name="Castro T.L.P."/>
            <person name="Attili A.R."/>
            <person name="Rifici C."/>
            <person name="Mazzullo G."/>
            <person name="Brenig B."/>
            <person name="Venanzi F."/>
            <person name="Azevedo V."/>
        </authorList>
    </citation>
    <scope>NUCLEOTIDE SEQUENCE [LARGE SCALE GENOMIC DNA]</scope>
    <source>
        <strain evidence="4 5">LGCM 259</strain>
    </source>
</reference>
<evidence type="ECO:0000313" key="4">
    <source>
        <dbReference type="EMBL" id="QCY46303.1"/>
    </source>
</evidence>
<gene>
    <name evidence="4" type="ORF">GcLGCM259_0538</name>
</gene>
<evidence type="ECO:0000256" key="2">
    <source>
        <dbReference type="ARBA" id="ARBA00023027"/>
    </source>
</evidence>
<evidence type="ECO:0000259" key="3">
    <source>
        <dbReference type="Pfam" id="PF02826"/>
    </source>
</evidence>
<dbReference type="SUPFAM" id="SSF52283">
    <property type="entry name" value="Formate/glycerate dehydrogenase catalytic domain-like"/>
    <property type="match status" value="1"/>
</dbReference>
<accession>A0A5B7WTE8</accession>
<dbReference type="RefSeq" id="WP_217496551.1">
    <property type="nucleotide sequence ID" value="NZ_CP034412.1"/>
</dbReference>
<sequence>MLRVLVPSNELARRLDLPGVEPIVWHLNDTAADAPPAQVLVTERPRNPQHRARVSRIPGLEHVHLMSIGYEWVLEHLPAGVGLSNSRGAIEDATAEHCLALVLAALRGVDTAVHRQREQRWEPTWGGSLHGARVLLLGYGGVGQEIERRLLPFKPAQLLPVARTARTLPDGTIVHGVDELDSLLPHAEVVIVALPHTDDTQRLVNQGFLARMRDGALLVNIGRGAVVDTPALLAELEAGRLRAALDVTDPEPLPAGHRLWQAPGCLITAHVGGNTHRVMELVYDLALTQVQALAAGTEARNMIRAAAASPQGRIR</sequence>
<dbReference type="CDD" id="cd12166">
    <property type="entry name" value="2-Hacid_dh_7"/>
    <property type="match status" value="1"/>
</dbReference>
<dbReference type="GO" id="GO:0016618">
    <property type="term" value="F:hydroxypyruvate reductase [NAD(P)H] activity"/>
    <property type="evidence" value="ECO:0007669"/>
    <property type="project" value="TreeGrafter"/>
</dbReference>
<name>A0A5B7WTE8_9MICC</name>
<dbReference type="PANTHER" id="PTHR10996">
    <property type="entry name" value="2-HYDROXYACID DEHYDROGENASE-RELATED"/>
    <property type="match status" value="1"/>
</dbReference>
<evidence type="ECO:0000256" key="1">
    <source>
        <dbReference type="ARBA" id="ARBA00023002"/>
    </source>
</evidence>
<dbReference type="PROSITE" id="PS00671">
    <property type="entry name" value="D_2_HYDROXYACID_DH_3"/>
    <property type="match status" value="1"/>
</dbReference>
<keyword evidence="2" id="KW-0520">NAD</keyword>
<dbReference type="Proteomes" id="UP000307000">
    <property type="component" value="Chromosome"/>
</dbReference>
<dbReference type="InterPro" id="IPR050223">
    <property type="entry name" value="D-isomer_2-hydroxyacid_DH"/>
</dbReference>
<organism evidence="4 5">
    <name type="scientific">Glutamicibacter creatinolyticus</name>
    <dbReference type="NCBI Taxonomy" id="162496"/>
    <lineage>
        <taxon>Bacteria</taxon>
        <taxon>Bacillati</taxon>
        <taxon>Actinomycetota</taxon>
        <taxon>Actinomycetes</taxon>
        <taxon>Micrococcales</taxon>
        <taxon>Micrococcaceae</taxon>
        <taxon>Glutamicibacter</taxon>
    </lineage>
</organism>
<dbReference type="SUPFAM" id="SSF51735">
    <property type="entry name" value="NAD(P)-binding Rossmann-fold domains"/>
    <property type="match status" value="1"/>
</dbReference>
<protein>
    <recommendedName>
        <fullName evidence="3">D-isomer specific 2-hydroxyacid dehydrogenase NAD-binding domain-containing protein</fullName>
    </recommendedName>
</protein>
<dbReference type="Gene3D" id="3.40.50.720">
    <property type="entry name" value="NAD(P)-binding Rossmann-like Domain"/>
    <property type="match status" value="2"/>
</dbReference>
<keyword evidence="1" id="KW-0560">Oxidoreductase</keyword>
<dbReference type="GO" id="GO:0051287">
    <property type="term" value="F:NAD binding"/>
    <property type="evidence" value="ECO:0007669"/>
    <property type="project" value="InterPro"/>
</dbReference>
<keyword evidence="5" id="KW-1185">Reference proteome</keyword>
<evidence type="ECO:0000313" key="5">
    <source>
        <dbReference type="Proteomes" id="UP000307000"/>
    </source>
</evidence>
<dbReference type="KEGG" id="gcr:GcLGCM259_0538"/>
<proteinExistence type="predicted"/>
<dbReference type="InterPro" id="IPR036291">
    <property type="entry name" value="NAD(P)-bd_dom_sf"/>
</dbReference>
<dbReference type="InterPro" id="IPR029753">
    <property type="entry name" value="D-isomer_DH_CS"/>
</dbReference>
<dbReference type="Pfam" id="PF02826">
    <property type="entry name" value="2-Hacid_dh_C"/>
    <property type="match status" value="1"/>
</dbReference>
<dbReference type="GO" id="GO:0030267">
    <property type="term" value="F:glyoxylate reductase (NADPH) activity"/>
    <property type="evidence" value="ECO:0007669"/>
    <property type="project" value="TreeGrafter"/>
</dbReference>
<dbReference type="EMBL" id="CP034412">
    <property type="protein sequence ID" value="QCY46303.1"/>
    <property type="molecule type" value="Genomic_DNA"/>
</dbReference>
<dbReference type="PANTHER" id="PTHR10996:SF178">
    <property type="entry name" value="2-HYDROXYACID DEHYDROGENASE YGL185C-RELATED"/>
    <property type="match status" value="1"/>
</dbReference>